<name>A0AA40BV37_9PEZI</name>
<evidence type="ECO:0000313" key="2">
    <source>
        <dbReference type="Proteomes" id="UP001175000"/>
    </source>
</evidence>
<keyword evidence="2" id="KW-1185">Reference proteome</keyword>
<evidence type="ECO:0000313" key="1">
    <source>
        <dbReference type="EMBL" id="KAK0614690.1"/>
    </source>
</evidence>
<reference evidence="1" key="1">
    <citation type="submission" date="2023-06" db="EMBL/GenBank/DDBJ databases">
        <title>Genome-scale phylogeny and comparative genomics of the fungal order Sordariales.</title>
        <authorList>
            <consortium name="Lawrence Berkeley National Laboratory"/>
            <person name="Hensen N."/>
            <person name="Bonometti L."/>
            <person name="Westerberg I."/>
            <person name="Brannstrom I.O."/>
            <person name="Guillou S."/>
            <person name="Cros-Aarteil S."/>
            <person name="Calhoun S."/>
            <person name="Haridas S."/>
            <person name="Kuo A."/>
            <person name="Mondo S."/>
            <person name="Pangilinan J."/>
            <person name="Riley R."/>
            <person name="Labutti K."/>
            <person name="Andreopoulos B."/>
            <person name="Lipzen A."/>
            <person name="Chen C."/>
            <person name="Yanf M."/>
            <person name="Daum C."/>
            <person name="Ng V."/>
            <person name="Clum A."/>
            <person name="Steindorff A."/>
            <person name="Ohm R."/>
            <person name="Martin F."/>
            <person name="Silar P."/>
            <person name="Natvig D."/>
            <person name="Lalanne C."/>
            <person name="Gautier V."/>
            <person name="Ament-Velasquez S.L."/>
            <person name="Kruys A."/>
            <person name="Hutchinson M.I."/>
            <person name="Powell A.J."/>
            <person name="Barry K."/>
            <person name="Miller A.N."/>
            <person name="Grigoriev I.V."/>
            <person name="Debuchy R."/>
            <person name="Gladieux P."/>
            <person name="Thoren M.H."/>
            <person name="Johannesson H."/>
        </authorList>
    </citation>
    <scope>NUCLEOTIDE SEQUENCE</scope>
    <source>
        <strain evidence="1">CBS 606.72</strain>
    </source>
</reference>
<proteinExistence type="predicted"/>
<dbReference type="Proteomes" id="UP001175000">
    <property type="component" value="Unassembled WGS sequence"/>
</dbReference>
<dbReference type="EMBL" id="JAULSU010000006">
    <property type="protein sequence ID" value="KAK0614690.1"/>
    <property type="molecule type" value="Genomic_DNA"/>
</dbReference>
<dbReference type="AlphaFoldDB" id="A0AA40BV37"/>
<comment type="caution">
    <text evidence="1">The sequence shown here is derived from an EMBL/GenBank/DDBJ whole genome shotgun (WGS) entry which is preliminary data.</text>
</comment>
<protein>
    <recommendedName>
        <fullName evidence="3">HNH nuclease domain-containing protein</fullName>
    </recommendedName>
</protein>
<evidence type="ECO:0008006" key="3">
    <source>
        <dbReference type="Google" id="ProtNLM"/>
    </source>
</evidence>
<organism evidence="1 2">
    <name type="scientific">Immersiella caudata</name>
    <dbReference type="NCBI Taxonomy" id="314043"/>
    <lineage>
        <taxon>Eukaryota</taxon>
        <taxon>Fungi</taxon>
        <taxon>Dikarya</taxon>
        <taxon>Ascomycota</taxon>
        <taxon>Pezizomycotina</taxon>
        <taxon>Sordariomycetes</taxon>
        <taxon>Sordariomycetidae</taxon>
        <taxon>Sordariales</taxon>
        <taxon>Lasiosphaeriaceae</taxon>
        <taxon>Immersiella</taxon>
    </lineage>
</organism>
<sequence length="193" mass="22576">MLDNHRYIVLGTKNPDICHIIPLGVSDTEEFRVAFGKWLGAAAFYVYYEKPELVRDSDKSQDDDKNKEWLWALYCHETLSEIGVNDRSWNQISLDKQLHNWWSECYFAFKPLGIGGEITQGLDPKGDTADYTRVKLQFHWMPHRKDSGATPFDISKNARPEDFSDVYEKTYGELETNDLNHRVQTRRHLLYQG</sequence>
<gene>
    <name evidence="1" type="ORF">B0T14DRAFT_570594</name>
</gene>
<accession>A0AA40BV37</accession>